<organism evidence="1 2">
    <name type="scientific">Araneus ventricosus</name>
    <name type="common">Orbweaver spider</name>
    <name type="synonym">Epeira ventricosa</name>
    <dbReference type="NCBI Taxonomy" id="182803"/>
    <lineage>
        <taxon>Eukaryota</taxon>
        <taxon>Metazoa</taxon>
        <taxon>Ecdysozoa</taxon>
        <taxon>Arthropoda</taxon>
        <taxon>Chelicerata</taxon>
        <taxon>Arachnida</taxon>
        <taxon>Araneae</taxon>
        <taxon>Araneomorphae</taxon>
        <taxon>Entelegynae</taxon>
        <taxon>Araneoidea</taxon>
        <taxon>Araneidae</taxon>
        <taxon>Araneus</taxon>
    </lineage>
</organism>
<name>A0A4Y2KL07_ARAVE</name>
<gene>
    <name evidence="1" type="ORF">AVEN_245848_1</name>
</gene>
<reference evidence="1 2" key="1">
    <citation type="journal article" date="2019" name="Sci. Rep.">
        <title>Orb-weaving spider Araneus ventricosus genome elucidates the spidroin gene catalogue.</title>
        <authorList>
            <person name="Kono N."/>
            <person name="Nakamura H."/>
            <person name="Ohtoshi R."/>
            <person name="Moran D.A.P."/>
            <person name="Shinohara A."/>
            <person name="Yoshida Y."/>
            <person name="Fujiwara M."/>
            <person name="Mori M."/>
            <person name="Tomita M."/>
            <person name="Arakawa K."/>
        </authorList>
    </citation>
    <scope>NUCLEOTIDE SEQUENCE [LARGE SCALE GENOMIC DNA]</scope>
</reference>
<evidence type="ECO:0000313" key="2">
    <source>
        <dbReference type="Proteomes" id="UP000499080"/>
    </source>
</evidence>
<evidence type="ECO:0000313" key="1">
    <source>
        <dbReference type="EMBL" id="GBN02590.1"/>
    </source>
</evidence>
<accession>A0A4Y2KL07</accession>
<proteinExistence type="predicted"/>
<keyword evidence="2" id="KW-1185">Reference proteome</keyword>
<comment type="caution">
    <text evidence="1">The sequence shown here is derived from an EMBL/GenBank/DDBJ whole genome shotgun (WGS) entry which is preliminary data.</text>
</comment>
<dbReference type="AlphaFoldDB" id="A0A4Y2KL07"/>
<sequence>MPDNEYNKLQRFNIHMYNKISKVEDINECRKFLLTRHNRAIENVSPTPAASRQHIKRASSQADIWRECLMGDTILTTPEDRGWEKVEKCQELISSKCQMHNLPYTSPCICDAAFADST</sequence>
<protein>
    <submittedName>
        <fullName evidence="1">Uncharacterized protein</fullName>
    </submittedName>
</protein>
<dbReference type="OrthoDB" id="5949854at2759"/>
<dbReference type="EMBL" id="BGPR01004714">
    <property type="protein sequence ID" value="GBN02590.1"/>
    <property type="molecule type" value="Genomic_DNA"/>
</dbReference>
<dbReference type="Proteomes" id="UP000499080">
    <property type="component" value="Unassembled WGS sequence"/>
</dbReference>